<evidence type="ECO:0000256" key="1">
    <source>
        <dbReference type="ARBA" id="ARBA00022723"/>
    </source>
</evidence>
<feature type="domain" description="SWIM-type" evidence="5">
    <location>
        <begin position="549"/>
        <end position="584"/>
    </location>
</feature>
<organism evidence="6 7">
    <name type="scientific">Rubroshorea leprosula</name>
    <dbReference type="NCBI Taxonomy" id="152421"/>
    <lineage>
        <taxon>Eukaryota</taxon>
        <taxon>Viridiplantae</taxon>
        <taxon>Streptophyta</taxon>
        <taxon>Embryophyta</taxon>
        <taxon>Tracheophyta</taxon>
        <taxon>Spermatophyta</taxon>
        <taxon>Magnoliopsida</taxon>
        <taxon>eudicotyledons</taxon>
        <taxon>Gunneridae</taxon>
        <taxon>Pentapetalae</taxon>
        <taxon>rosids</taxon>
        <taxon>malvids</taxon>
        <taxon>Malvales</taxon>
        <taxon>Dipterocarpaceae</taxon>
        <taxon>Rubroshorea</taxon>
    </lineage>
</organism>
<evidence type="ECO:0000256" key="3">
    <source>
        <dbReference type="ARBA" id="ARBA00022833"/>
    </source>
</evidence>
<keyword evidence="7" id="KW-1185">Reference proteome</keyword>
<dbReference type="InterPro" id="IPR018289">
    <property type="entry name" value="MULE_transposase_dom"/>
</dbReference>
<dbReference type="InterPro" id="IPR058594">
    <property type="entry name" value="PB1-like_dom_pln"/>
</dbReference>
<dbReference type="InterPro" id="IPR007527">
    <property type="entry name" value="Znf_SWIM"/>
</dbReference>
<dbReference type="SMART" id="SM00575">
    <property type="entry name" value="ZnF_PMZ"/>
    <property type="match status" value="1"/>
</dbReference>
<evidence type="ECO:0000259" key="5">
    <source>
        <dbReference type="PROSITE" id="PS50966"/>
    </source>
</evidence>
<comment type="caution">
    <text evidence="6">The sequence shown here is derived from an EMBL/GenBank/DDBJ whole genome shotgun (WGS) entry which is preliminary data.</text>
</comment>
<keyword evidence="1" id="KW-0479">Metal-binding</keyword>
<sequence length="693" mass="79512">MLIHMGGTFKHDNNENLQYVDGECERWKVNPDLLIVWEFYEKVKFGRYDIELVESISYLESNKSLDDGLKQIANDDIVREVLNVLKENRKDIGGICDKNGLDGVFTDASGNFPELSANDDDETVLTRDNLRNFRANQIGVASSSTTVVSYISTSNEKDKEADHDRRRQARHKVFKKVDGIPEMELGMIFLNKKPFKKAVDQLSIRQGREIAWEKNDNKSMRAVYNDQSYKWRILLASNNPTKSWMVKTFSPDHICIVSVTNKVCTSSIAIQHLVKTKGAASLRLNKEDIFTEIKNDLGVELIVVQCKKTKMKLKKTFHEECEAEYKVLFDYANELRSKDPEANVLLECARPTADMNPVFLRMYICFSAHKGELLSVIGRDANDQMFPIAWAVVEVETREACEWFLEELAKDLMMGDGKNFCIIPDQQKGLIHVVASLLPHVELIFCARHKYSNFRKHHKGKEVQKAFLKFVKARTMVEFNKAMDELARLKPAAKGTMLKTDPKHWCRAFFQTETKSDVVDNNMCEVFNGLLMDSRHKAIISLQQDVRSFVVKEQLLDNRKCTCREWDLTGIPCRHVITAINAKKLRVEEFVSHWYRKDMFKAAYEYALPAIERMNQWREIEMPPTQPPPAPVQESAIGRAKQVPVVEGPQQLLQGEGSSGATFGSGGQFVTRRQLEAQVRQRKKDKEAVRNKK</sequence>
<gene>
    <name evidence="6" type="ORF">SLEP1_g42167</name>
</gene>
<dbReference type="PANTHER" id="PTHR31973:SF187">
    <property type="entry name" value="MUTATOR TRANSPOSASE MUDRA PROTEIN"/>
    <property type="match status" value="1"/>
</dbReference>
<dbReference type="Pfam" id="PF10551">
    <property type="entry name" value="MULE"/>
    <property type="match status" value="1"/>
</dbReference>
<dbReference type="Pfam" id="PF04434">
    <property type="entry name" value="SWIM"/>
    <property type="match status" value="1"/>
</dbReference>
<dbReference type="PROSITE" id="PS50966">
    <property type="entry name" value="ZF_SWIM"/>
    <property type="match status" value="1"/>
</dbReference>
<proteinExistence type="predicted"/>
<evidence type="ECO:0000256" key="4">
    <source>
        <dbReference type="PROSITE-ProRule" id="PRU00325"/>
    </source>
</evidence>
<reference evidence="6 7" key="1">
    <citation type="journal article" date="2021" name="Commun. Biol.">
        <title>The genome of Shorea leprosula (Dipterocarpaceae) highlights the ecological relevance of drought in aseasonal tropical rainforests.</title>
        <authorList>
            <person name="Ng K.K.S."/>
            <person name="Kobayashi M.J."/>
            <person name="Fawcett J.A."/>
            <person name="Hatakeyama M."/>
            <person name="Paape T."/>
            <person name="Ng C.H."/>
            <person name="Ang C.C."/>
            <person name="Tnah L.H."/>
            <person name="Lee C.T."/>
            <person name="Nishiyama T."/>
            <person name="Sese J."/>
            <person name="O'Brien M.J."/>
            <person name="Copetti D."/>
            <person name="Mohd Noor M.I."/>
            <person name="Ong R.C."/>
            <person name="Putra M."/>
            <person name="Sireger I.Z."/>
            <person name="Indrioko S."/>
            <person name="Kosugi Y."/>
            <person name="Izuno A."/>
            <person name="Isagi Y."/>
            <person name="Lee S.L."/>
            <person name="Shimizu K.K."/>
        </authorList>
    </citation>
    <scope>NUCLEOTIDE SEQUENCE [LARGE SCALE GENOMIC DNA]</scope>
    <source>
        <strain evidence="6">214</strain>
    </source>
</reference>
<dbReference type="AlphaFoldDB" id="A0AAV5L9D4"/>
<evidence type="ECO:0000256" key="2">
    <source>
        <dbReference type="ARBA" id="ARBA00022771"/>
    </source>
</evidence>
<dbReference type="InterPro" id="IPR006564">
    <property type="entry name" value="Znf_PMZ"/>
</dbReference>
<protein>
    <recommendedName>
        <fullName evidence="5">SWIM-type domain-containing protein</fullName>
    </recommendedName>
</protein>
<dbReference type="Pfam" id="PF26130">
    <property type="entry name" value="PB1-like"/>
    <property type="match status" value="1"/>
</dbReference>
<keyword evidence="2 4" id="KW-0863">Zinc-finger</keyword>
<dbReference type="PANTHER" id="PTHR31973">
    <property type="entry name" value="POLYPROTEIN, PUTATIVE-RELATED"/>
    <property type="match status" value="1"/>
</dbReference>
<dbReference type="GO" id="GO:0008270">
    <property type="term" value="F:zinc ion binding"/>
    <property type="evidence" value="ECO:0007669"/>
    <property type="project" value="UniProtKB-KW"/>
</dbReference>
<dbReference type="Proteomes" id="UP001054252">
    <property type="component" value="Unassembled WGS sequence"/>
</dbReference>
<evidence type="ECO:0000313" key="7">
    <source>
        <dbReference type="Proteomes" id="UP001054252"/>
    </source>
</evidence>
<dbReference type="EMBL" id="BPVZ01000102">
    <property type="protein sequence ID" value="GKV33693.1"/>
    <property type="molecule type" value="Genomic_DNA"/>
</dbReference>
<accession>A0AAV5L9D4</accession>
<evidence type="ECO:0000313" key="6">
    <source>
        <dbReference type="EMBL" id="GKV33693.1"/>
    </source>
</evidence>
<keyword evidence="3" id="KW-0862">Zinc</keyword>
<name>A0AAV5L9D4_9ROSI</name>